<dbReference type="GO" id="GO:0022412">
    <property type="term" value="P:cellular process involved in reproduction in multicellular organism"/>
    <property type="evidence" value="ECO:0007669"/>
    <property type="project" value="UniProtKB-ARBA"/>
</dbReference>
<evidence type="ECO:0000256" key="2">
    <source>
        <dbReference type="ARBA" id="ARBA00022741"/>
    </source>
</evidence>
<keyword evidence="3" id="KW-0342">GTP-binding</keyword>
<dbReference type="Pfam" id="PF00071">
    <property type="entry name" value="Ras"/>
    <property type="match status" value="1"/>
</dbReference>
<name>A0ABD1E199_HYPHA</name>
<evidence type="ECO:0000313" key="4">
    <source>
        <dbReference type="EMBL" id="KAL1487534.1"/>
    </source>
</evidence>
<dbReference type="NCBIfam" id="TIGR00231">
    <property type="entry name" value="small_GTP"/>
    <property type="match status" value="1"/>
</dbReference>
<dbReference type="GO" id="GO:0001667">
    <property type="term" value="P:ameboidal-type cell migration"/>
    <property type="evidence" value="ECO:0007669"/>
    <property type="project" value="UniProtKB-ARBA"/>
</dbReference>
<dbReference type="EMBL" id="JBDJPC010000036">
    <property type="protein sequence ID" value="KAL1487534.1"/>
    <property type="molecule type" value="Genomic_DNA"/>
</dbReference>
<dbReference type="GO" id="GO:0005525">
    <property type="term" value="F:GTP binding"/>
    <property type="evidence" value="ECO:0007669"/>
    <property type="project" value="UniProtKB-KW"/>
</dbReference>
<sequence>MNVKLVIIGDSAVGKTCFVSSCLTNSFLENYLPTVFDEYIGHVTFNEIPITLNLWDTSGRKKYDRIRNFCYYDTNVFIIQFSLIDYASFTNVWEKWYQEIKRYCQNTPIILLGTKMDLKKDKITIRNLKEQKRAPITYRQGLKMARKINAVKYLECSALNQEGVKTVLDDAIKAALSQVIVVPKPKCICTLL</sequence>
<accession>A0ABD1E199</accession>
<dbReference type="Proteomes" id="UP001566132">
    <property type="component" value="Unassembled WGS sequence"/>
</dbReference>
<dbReference type="SMART" id="SM00176">
    <property type="entry name" value="RAN"/>
    <property type="match status" value="1"/>
</dbReference>
<dbReference type="Gene3D" id="3.40.50.300">
    <property type="entry name" value="P-loop containing nucleotide triphosphate hydrolases"/>
    <property type="match status" value="1"/>
</dbReference>
<dbReference type="GO" id="GO:0035099">
    <property type="term" value="P:hemocyte migration"/>
    <property type="evidence" value="ECO:0007669"/>
    <property type="project" value="UniProtKB-ARBA"/>
</dbReference>
<evidence type="ECO:0000313" key="5">
    <source>
        <dbReference type="Proteomes" id="UP001566132"/>
    </source>
</evidence>
<proteinExistence type="inferred from homology"/>
<dbReference type="GO" id="GO:0035006">
    <property type="term" value="P:melanization defense response"/>
    <property type="evidence" value="ECO:0007669"/>
    <property type="project" value="UniProtKB-ARBA"/>
</dbReference>
<dbReference type="GO" id="GO:0003006">
    <property type="term" value="P:developmental process involved in reproduction"/>
    <property type="evidence" value="ECO:0007669"/>
    <property type="project" value="UniProtKB-ARBA"/>
</dbReference>
<evidence type="ECO:0000256" key="1">
    <source>
        <dbReference type="ARBA" id="ARBA00010142"/>
    </source>
</evidence>
<organism evidence="4 5">
    <name type="scientific">Hypothenemus hampei</name>
    <name type="common">Coffee berry borer</name>
    <dbReference type="NCBI Taxonomy" id="57062"/>
    <lineage>
        <taxon>Eukaryota</taxon>
        <taxon>Metazoa</taxon>
        <taxon>Ecdysozoa</taxon>
        <taxon>Arthropoda</taxon>
        <taxon>Hexapoda</taxon>
        <taxon>Insecta</taxon>
        <taxon>Pterygota</taxon>
        <taxon>Neoptera</taxon>
        <taxon>Endopterygota</taxon>
        <taxon>Coleoptera</taxon>
        <taxon>Polyphaga</taxon>
        <taxon>Cucujiformia</taxon>
        <taxon>Curculionidae</taxon>
        <taxon>Scolytinae</taxon>
        <taxon>Hypothenemus</taxon>
    </lineage>
</organism>
<dbReference type="PROSITE" id="PS51421">
    <property type="entry name" value="RAS"/>
    <property type="match status" value="1"/>
</dbReference>
<dbReference type="InterPro" id="IPR027417">
    <property type="entry name" value="P-loop_NTPase"/>
</dbReference>
<keyword evidence="5" id="KW-1185">Reference proteome</keyword>
<dbReference type="AlphaFoldDB" id="A0ABD1E199"/>
<dbReference type="SMART" id="SM00175">
    <property type="entry name" value="RAB"/>
    <property type="match status" value="1"/>
</dbReference>
<dbReference type="InterPro" id="IPR001806">
    <property type="entry name" value="Small_GTPase"/>
</dbReference>
<dbReference type="CDD" id="cd00157">
    <property type="entry name" value="Rho"/>
    <property type="match status" value="1"/>
</dbReference>
<dbReference type="SUPFAM" id="SSF52540">
    <property type="entry name" value="P-loop containing nucleoside triphosphate hydrolases"/>
    <property type="match status" value="1"/>
</dbReference>
<evidence type="ECO:0000256" key="3">
    <source>
        <dbReference type="ARBA" id="ARBA00023134"/>
    </source>
</evidence>
<keyword evidence="2" id="KW-0547">Nucleotide-binding</keyword>
<dbReference type="PANTHER" id="PTHR24072">
    <property type="entry name" value="RHO FAMILY GTPASE"/>
    <property type="match status" value="1"/>
</dbReference>
<dbReference type="InterPro" id="IPR005225">
    <property type="entry name" value="Small_GTP-bd"/>
</dbReference>
<dbReference type="PRINTS" id="PR00449">
    <property type="entry name" value="RASTRNSFRMNG"/>
</dbReference>
<dbReference type="SMART" id="SM00173">
    <property type="entry name" value="RAS"/>
    <property type="match status" value="1"/>
</dbReference>
<dbReference type="SMART" id="SM00174">
    <property type="entry name" value="RHO"/>
    <property type="match status" value="1"/>
</dbReference>
<gene>
    <name evidence="4" type="ORF">ABEB36_015804</name>
</gene>
<reference evidence="4 5" key="1">
    <citation type="submission" date="2024-05" db="EMBL/GenBank/DDBJ databases">
        <title>Genetic variation in Jamaican populations of the coffee berry borer (Hypothenemus hampei).</title>
        <authorList>
            <person name="Errbii M."/>
            <person name="Myrie A."/>
        </authorList>
    </citation>
    <scope>NUCLEOTIDE SEQUENCE [LARGE SCALE GENOMIC DNA]</scope>
    <source>
        <strain evidence="4">JA-Hopewell-2020-01-JO</strain>
        <tissue evidence="4">Whole body</tissue>
    </source>
</reference>
<dbReference type="PROSITE" id="PS51419">
    <property type="entry name" value="RAB"/>
    <property type="match status" value="1"/>
</dbReference>
<dbReference type="PROSITE" id="PS51420">
    <property type="entry name" value="RHO"/>
    <property type="match status" value="1"/>
</dbReference>
<dbReference type="InterPro" id="IPR003578">
    <property type="entry name" value="Small_GTPase_Rho"/>
</dbReference>
<protein>
    <submittedName>
        <fullName evidence="4">Uncharacterized protein</fullName>
    </submittedName>
</protein>
<comment type="caution">
    <text evidence="4">The sequence shown here is derived from an EMBL/GenBank/DDBJ whole genome shotgun (WGS) entry which is preliminary data.</text>
</comment>
<comment type="similarity">
    <text evidence="1">Belongs to the small GTPase superfamily. Rho family.</text>
</comment>
<dbReference type="FunFam" id="3.40.50.300:FF:001179">
    <property type="entry name" value="Rho family GTPase"/>
    <property type="match status" value="1"/>
</dbReference>